<feature type="transmembrane region" description="Helical" evidence="1">
    <location>
        <begin position="12"/>
        <end position="29"/>
    </location>
</feature>
<gene>
    <name evidence="2" type="ORF">HCJ38_06860</name>
</gene>
<keyword evidence="1" id="KW-1133">Transmembrane helix</keyword>
<dbReference type="EMBL" id="JAASTW010000007">
    <property type="protein sequence ID" value="MBC1488737.1"/>
    <property type="molecule type" value="Genomic_DNA"/>
</dbReference>
<organism evidence="2 3">
    <name type="scientific">Listeria immobilis</name>
    <dbReference type="NCBI Taxonomy" id="2713502"/>
    <lineage>
        <taxon>Bacteria</taxon>
        <taxon>Bacillati</taxon>
        <taxon>Bacillota</taxon>
        <taxon>Bacilli</taxon>
        <taxon>Bacillales</taxon>
        <taxon>Listeriaceae</taxon>
        <taxon>Listeria</taxon>
    </lineage>
</organism>
<evidence type="ECO:0000313" key="3">
    <source>
        <dbReference type="Proteomes" id="UP000561617"/>
    </source>
</evidence>
<dbReference type="Proteomes" id="UP000561617">
    <property type="component" value="Unassembled WGS sequence"/>
</dbReference>
<keyword evidence="1" id="KW-0812">Transmembrane</keyword>
<proteinExistence type="predicted"/>
<protein>
    <submittedName>
        <fullName evidence="2">DUF3021 family protein</fullName>
    </submittedName>
</protein>
<evidence type="ECO:0000313" key="2">
    <source>
        <dbReference type="EMBL" id="MBC1488737.1"/>
    </source>
</evidence>
<sequence>MSGKVVQLVQTFSIIFTGSILTTTFSYTFLAKMDGVPIQDVFVLILFSIIVVVVDELLFKESKKVKETFRFRIIIFFLFIEAAILGIGWMLNWYDSINGFLIIFGSVCITFLIMYLFFHMQAVKVSNEINQKLAVMREKEKQ</sequence>
<feature type="transmembrane region" description="Helical" evidence="1">
    <location>
        <begin position="97"/>
        <end position="118"/>
    </location>
</feature>
<feature type="transmembrane region" description="Helical" evidence="1">
    <location>
        <begin position="41"/>
        <end position="59"/>
    </location>
</feature>
<dbReference type="RefSeq" id="WP_185380921.1">
    <property type="nucleotide sequence ID" value="NZ_JAASTW010000007.1"/>
</dbReference>
<dbReference type="AlphaFoldDB" id="A0A7X0X768"/>
<keyword evidence="1" id="KW-0472">Membrane</keyword>
<reference evidence="2 3" key="1">
    <citation type="submission" date="2020-03" db="EMBL/GenBank/DDBJ databases">
        <title>Soil Listeria distribution.</title>
        <authorList>
            <person name="Liao J."/>
            <person name="Wiedmann M."/>
        </authorList>
    </citation>
    <scope>NUCLEOTIDE SEQUENCE [LARGE SCALE GENOMIC DNA]</scope>
    <source>
        <strain evidence="2 3">FSL L7-1554</strain>
    </source>
</reference>
<feature type="transmembrane region" description="Helical" evidence="1">
    <location>
        <begin position="71"/>
        <end position="91"/>
    </location>
</feature>
<comment type="caution">
    <text evidence="2">The sequence shown here is derived from an EMBL/GenBank/DDBJ whole genome shotgun (WGS) entry which is preliminary data.</text>
</comment>
<name>A0A7X0X768_9LIST</name>
<evidence type="ECO:0000256" key="1">
    <source>
        <dbReference type="SAM" id="Phobius"/>
    </source>
</evidence>
<accession>A0A7X0X768</accession>